<dbReference type="RefSeq" id="WP_235121578.1">
    <property type="nucleotide sequence ID" value="NZ_CP090978.1"/>
</dbReference>
<proteinExistence type="predicted"/>
<evidence type="ECO:0000313" key="6">
    <source>
        <dbReference type="EMBL" id="UJF35005.1"/>
    </source>
</evidence>
<dbReference type="Pfam" id="PF13411">
    <property type="entry name" value="MerR_1"/>
    <property type="match status" value="1"/>
</dbReference>
<organism evidence="6 7">
    <name type="scientific">Paenibacillus hexagrammi</name>
    <dbReference type="NCBI Taxonomy" id="2908839"/>
    <lineage>
        <taxon>Bacteria</taxon>
        <taxon>Bacillati</taxon>
        <taxon>Bacillota</taxon>
        <taxon>Bacilli</taxon>
        <taxon>Bacillales</taxon>
        <taxon>Paenibacillaceae</taxon>
        <taxon>Paenibacillus</taxon>
    </lineage>
</organism>
<evidence type="ECO:0000256" key="3">
    <source>
        <dbReference type="ARBA" id="ARBA00023125"/>
    </source>
</evidence>
<dbReference type="SUPFAM" id="SSF46955">
    <property type="entry name" value="Putative DNA-binding domain"/>
    <property type="match status" value="1"/>
</dbReference>
<reference evidence="6 7" key="1">
    <citation type="journal article" date="2024" name="Int. J. Syst. Evol. Microbiol.">
        <title>Paenibacillus hexagrammi sp. nov., a novel bacterium isolated from the gut content of Hexagrammos agrammus.</title>
        <authorList>
            <person name="Jung H.K."/>
            <person name="Kim D.G."/>
            <person name="Zin H."/>
            <person name="Park J."/>
            <person name="Jung H."/>
            <person name="Kim Y.O."/>
            <person name="Kong H.J."/>
            <person name="Kim J.W."/>
            <person name="Kim Y.S."/>
        </authorList>
    </citation>
    <scope>NUCLEOTIDE SEQUENCE [LARGE SCALE GENOMIC DNA]</scope>
    <source>
        <strain evidence="6 7">YPD9-1</strain>
    </source>
</reference>
<keyword evidence="2" id="KW-0805">Transcription regulation</keyword>
<accession>A0ABY3SPE2</accession>
<dbReference type="Proteomes" id="UP001649230">
    <property type="component" value="Chromosome"/>
</dbReference>
<evidence type="ECO:0000259" key="5">
    <source>
        <dbReference type="PROSITE" id="PS50937"/>
    </source>
</evidence>
<dbReference type="EMBL" id="CP090978">
    <property type="protein sequence ID" value="UJF35005.1"/>
    <property type="molecule type" value="Genomic_DNA"/>
</dbReference>
<keyword evidence="4" id="KW-0804">Transcription</keyword>
<feature type="domain" description="HTH merR-type" evidence="5">
    <location>
        <begin position="5"/>
        <end position="75"/>
    </location>
</feature>
<dbReference type="PANTHER" id="PTHR30204">
    <property type="entry name" value="REDOX-CYCLING DRUG-SENSING TRANSCRIPTIONAL ACTIVATOR SOXR"/>
    <property type="match status" value="1"/>
</dbReference>
<evidence type="ECO:0000256" key="2">
    <source>
        <dbReference type="ARBA" id="ARBA00023015"/>
    </source>
</evidence>
<dbReference type="PROSITE" id="PS50937">
    <property type="entry name" value="HTH_MERR_2"/>
    <property type="match status" value="1"/>
</dbReference>
<dbReference type="Gene3D" id="1.10.1660.10">
    <property type="match status" value="1"/>
</dbReference>
<dbReference type="SMART" id="SM00422">
    <property type="entry name" value="HTH_MERR"/>
    <property type="match status" value="1"/>
</dbReference>
<keyword evidence="3" id="KW-0238">DNA-binding</keyword>
<evidence type="ECO:0000256" key="1">
    <source>
        <dbReference type="ARBA" id="ARBA00022491"/>
    </source>
</evidence>
<evidence type="ECO:0000313" key="7">
    <source>
        <dbReference type="Proteomes" id="UP001649230"/>
    </source>
</evidence>
<dbReference type="InterPro" id="IPR047057">
    <property type="entry name" value="MerR_fam"/>
</dbReference>
<keyword evidence="7" id="KW-1185">Reference proteome</keyword>
<evidence type="ECO:0000256" key="4">
    <source>
        <dbReference type="ARBA" id="ARBA00023163"/>
    </source>
</evidence>
<sequence length="142" mass="16395">MDQMVYSVEEVAAKFQVTSRTLHYYEEIGLIPPIPRTDGGHRQYSQEIVERLDHILRIKRVLGVSLQEISAILEAENSLNELKLQYREIDSDEDKRSILLQSSVLLQSLVDSIQQKVSSLEKLKGSFEQRLDNVRDLLNQVK</sequence>
<dbReference type="CDD" id="cd00592">
    <property type="entry name" value="HTH_MerR-like"/>
    <property type="match status" value="1"/>
</dbReference>
<keyword evidence="1" id="KW-0678">Repressor</keyword>
<dbReference type="InterPro" id="IPR000551">
    <property type="entry name" value="MerR-type_HTH_dom"/>
</dbReference>
<gene>
    <name evidence="6" type="ORF">L0M14_07660</name>
</gene>
<dbReference type="InterPro" id="IPR009061">
    <property type="entry name" value="DNA-bd_dom_put_sf"/>
</dbReference>
<dbReference type="PANTHER" id="PTHR30204:SF69">
    <property type="entry name" value="MERR-FAMILY TRANSCRIPTIONAL REGULATOR"/>
    <property type="match status" value="1"/>
</dbReference>
<protein>
    <submittedName>
        <fullName evidence="6">MerR family transcriptional regulator</fullName>
    </submittedName>
</protein>
<name>A0ABY3SPE2_9BACL</name>